<name>A0A6A0A448_HAELA</name>
<accession>A0A6A0A448</accession>
<evidence type="ECO:0000313" key="3">
    <source>
        <dbReference type="Proteomes" id="UP000485058"/>
    </source>
</evidence>
<dbReference type="EMBL" id="BLLF01003263">
    <property type="protein sequence ID" value="GFH26858.1"/>
    <property type="molecule type" value="Genomic_DNA"/>
</dbReference>
<sequence>MASKDINDYVFRKLQGQTLIKVPGSIAGNGFILDRLTDCEVYILDHTSQVQVDDCGESHTQQPAARTAYS</sequence>
<proteinExistence type="predicted"/>
<dbReference type="GO" id="GO:0006892">
    <property type="term" value="P:post-Golgi vesicle-mediated transport"/>
    <property type="evidence" value="ECO:0007669"/>
    <property type="project" value="TreeGrafter"/>
</dbReference>
<dbReference type="PANTHER" id="PTHR15440:SF0">
    <property type="entry name" value="PROTEIN XRP2"/>
    <property type="match status" value="1"/>
</dbReference>
<evidence type="ECO:0000313" key="2">
    <source>
        <dbReference type="EMBL" id="GFH26858.1"/>
    </source>
</evidence>
<dbReference type="GO" id="GO:0005929">
    <property type="term" value="C:cilium"/>
    <property type="evidence" value="ECO:0007669"/>
    <property type="project" value="TreeGrafter"/>
</dbReference>
<protein>
    <submittedName>
        <fullName evidence="2">C-CAP/cofactor C-like domain-containing protein</fullName>
    </submittedName>
</protein>
<dbReference type="InterPro" id="IPR039093">
    <property type="entry name" value="XRP2"/>
</dbReference>
<dbReference type="InterPro" id="IPR016098">
    <property type="entry name" value="CAP/MinC_C"/>
</dbReference>
<dbReference type="AlphaFoldDB" id="A0A6A0A448"/>
<dbReference type="InterPro" id="IPR017901">
    <property type="entry name" value="C-CAP_CF_C-like"/>
</dbReference>
<organism evidence="2 3">
    <name type="scientific">Haematococcus lacustris</name>
    <name type="common">Green alga</name>
    <name type="synonym">Haematococcus pluvialis</name>
    <dbReference type="NCBI Taxonomy" id="44745"/>
    <lineage>
        <taxon>Eukaryota</taxon>
        <taxon>Viridiplantae</taxon>
        <taxon>Chlorophyta</taxon>
        <taxon>core chlorophytes</taxon>
        <taxon>Chlorophyceae</taxon>
        <taxon>CS clade</taxon>
        <taxon>Chlamydomonadales</taxon>
        <taxon>Haematococcaceae</taxon>
        <taxon>Haematococcus</taxon>
    </lineage>
</organism>
<dbReference type="Gene3D" id="2.160.20.70">
    <property type="match status" value="1"/>
</dbReference>
<comment type="caution">
    <text evidence="2">The sequence shown here is derived from an EMBL/GenBank/DDBJ whole genome shotgun (WGS) entry which is preliminary data.</text>
</comment>
<gene>
    <name evidence="2" type="ORF">HaLaN_25077</name>
</gene>
<dbReference type="GO" id="GO:1990075">
    <property type="term" value="C:periciliary membrane compartment"/>
    <property type="evidence" value="ECO:0007669"/>
    <property type="project" value="TreeGrafter"/>
</dbReference>
<dbReference type="PANTHER" id="PTHR15440">
    <property type="entry name" value="XRP2 PROTEIN"/>
    <property type="match status" value="1"/>
</dbReference>
<feature type="domain" description="C-CAP/cofactor C-like" evidence="1">
    <location>
        <begin position="1"/>
        <end position="70"/>
    </location>
</feature>
<dbReference type="GO" id="GO:0005096">
    <property type="term" value="F:GTPase activator activity"/>
    <property type="evidence" value="ECO:0007669"/>
    <property type="project" value="InterPro"/>
</dbReference>
<dbReference type="PROSITE" id="PS51329">
    <property type="entry name" value="C_CAP_COFACTOR_C"/>
    <property type="match status" value="1"/>
</dbReference>
<evidence type="ECO:0000259" key="1">
    <source>
        <dbReference type="PROSITE" id="PS51329"/>
    </source>
</evidence>
<dbReference type="Proteomes" id="UP000485058">
    <property type="component" value="Unassembled WGS sequence"/>
</dbReference>
<reference evidence="2 3" key="1">
    <citation type="submission" date="2020-02" db="EMBL/GenBank/DDBJ databases">
        <title>Draft genome sequence of Haematococcus lacustris strain NIES-144.</title>
        <authorList>
            <person name="Morimoto D."/>
            <person name="Nakagawa S."/>
            <person name="Yoshida T."/>
            <person name="Sawayama S."/>
        </authorList>
    </citation>
    <scope>NUCLEOTIDE SEQUENCE [LARGE SCALE GENOMIC DNA]</scope>
    <source>
        <strain evidence="2 3">NIES-144</strain>
    </source>
</reference>
<keyword evidence="3" id="KW-1185">Reference proteome</keyword>